<gene>
    <name evidence="6" type="ORF">A3L25_001760</name>
</gene>
<name>A0AAP9SLX5_PSEPU</name>
<reference evidence="6 7" key="2">
    <citation type="submission" date="2020-04" db="EMBL/GenBank/DDBJ databases">
        <title>Complete genome sequence of Pseudomonas putida strain JQ581.</title>
        <authorList>
            <person name="Mu Y."/>
        </authorList>
    </citation>
    <scope>NUCLEOTIDE SEQUENCE [LARGE SCALE GENOMIC DNA]</scope>
    <source>
        <strain evidence="6 7">JQ581</strain>
    </source>
</reference>
<keyword evidence="1" id="KW-1188">Viral release from host cell</keyword>
<feature type="transmembrane region" description="Helical" evidence="4">
    <location>
        <begin position="663"/>
        <end position="684"/>
    </location>
</feature>
<feature type="transmembrane region" description="Helical" evidence="4">
    <location>
        <begin position="623"/>
        <end position="642"/>
    </location>
</feature>
<keyword evidence="2" id="KW-0175">Coiled coil</keyword>
<dbReference type="AlphaFoldDB" id="A0AAP9SLX5"/>
<evidence type="ECO:0000256" key="3">
    <source>
        <dbReference type="SAM" id="MobiDB-lite"/>
    </source>
</evidence>
<keyword evidence="4" id="KW-0812">Transmembrane</keyword>
<dbReference type="InterPro" id="IPR010090">
    <property type="entry name" value="Phage_tape_meas"/>
</dbReference>
<reference evidence="6 7" key="1">
    <citation type="submission" date="2016-04" db="EMBL/GenBank/DDBJ databases">
        <authorList>
            <person name="Qiu J."/>
        </authorList>
    </citation>
    <scope>NUCLEOTIDE SEQUENCE [LARGE SCALE GENOMIC DNA]</scope>
    <source>
        <strain evidence="6 7">JQ581</strain>
    </source>
</reference>
<evidence type="ECO:0000256" key="1">
    <source>
        <dbReference type="ARBA" id="ARBA00022612"/>
    </source>
</evidence>
<dbReference type="PANTHER" id="PTHR37813:SF1">
    <property type="entry name" value="FELS-2 PROPHAGE PROTEIN"/>
    <property type="match status" value="1"/>
</dbReference>
<sequence>MANDLRLRLLLDTVDKATAPLRQINKGGQETARALKATRDRLKELNAQQKDVGAWRQQNAQARQTAQALDAARAKVKEMGRAMSAVNAPTKQMTAEFQAAIRATNELKQQQKAEQETLRGLQRRLGEAGIDTRKLNQHNAALRQQMAQTNTTIEQQEAQLKRLAAAQRKAAQAKERLEKAQGRAGKMAGAGAAGIAAGVGAGMAGAALLAPQLEVRQQGSMIAAQSGESPDRANQYTQIVRDIRTDGVSTNIEEIGAAVSAAKSTLGALGEVSDKELNSAARKALNLAQVMGIDVAEAMQMVGVMLQNKLSKSSDEAFDLVTAGMQNMSVQMRGEIPEILQEYSTHFRNMGFSGEEAMSLLVKQARQGKFALDKTGDAIKEFSIRGSDMSKSSQEAYKSIGLNAAKMSSAIAKGGPSARDALTKTAKALLRIKDPAERANAAISLFGTPVEDLAVDQIPDFLKALADGTTALGDVTGAADKMGKTFRDNLSGDLDKLTGTWSAMIGSLMDGQNGPLRDIVQTVTGIVGAARAWIEANPELAASLAKGAAAVAVLVTGMGTLTIAMASLLGPFALARYGMAMFAIKGGAILPVVGKLVGVLSGALLTAIRGVSIALWGLAANPATLAIAAAVAAIAGAGYLLYQNWDQVKAYFSNAWAEIKAGFSGGVAGILAVLANFSPIELIYQAFAGVLSYLGIDLPSRFTEFGGMIVNGLVNGLTAGLGAVKDAVTNIGSSAIGWFKEKLGIHSPSRVFAELGGFTTEGLAQGLNNGAQQPIDAVAKMGQQLRKAGSFELKAAALQVDNVNPTTQELPGVQPPLTGAGLPNQFAAVPQGLTASIDSLREALKSTKVAQAPAIEAQAQVPRPSVPLPLSVEAPIVTSTADTPASRADTAPLIAALAGMSHTLARDDDGKQLLRPPISHPMVMAASPAAPGEPASSPAPAPNGLIAALTAIGRTLVRGLDTARPEAPHQLVTEQHSGGGSQDAPKAIVYKAPTNADSQDAGLTALSRMLDKTRGVEAKPVAQQTPVAQVTAAGEAGDGTNASSSIGDGLRALTNALTPPNLWSAPAREAPLLPATQPTSTVQQSYPDPMPGLSANLALGLTVGTKSLVGALTAVTLQLAHAGGVDARPVVPQTPTVQAASADPQSIVPVTVTVDRRPPIAAAPPVTYDSHDVYHISIPTSPGMDAQAIARAVSAELDRRERSKSARQRSSLTDLE</sequence>
<accession>A0AAP9SLX5</accession>
<organism evidence="6 7">
    <name type="scientific">Pseudomonas putida</name>
    <name type="common">Arthrobacter siderocapsulatus</name>
    <dbReference type="NCBI Taxonomy" id="303"/>
    <lineage>
        <taxon>Bacteria</taxon>
        <taxon>Pseudomonadati</taxon>
        <taxon>Pseudomonadota</taxon>
        <taxon>Gammaproteobacteria</taxon>
        <taxon>Pseudomonadales</taxon>
        <taxon>Pseudomonadaceae</taxon>
        <taxon>Pseudomonas</taxon>
    </lineage>
</organism>
<keyword evidence="4" id="KW-1133">Transmembrane helix</keyword>
<dbReference type="EMBL" id="CP050951">
    <property type="protein sequence ID" value="QJQ08201.1"/>
    <property type="molecule type" value="Genomic_DNA"/>
</dbReference>
<protein>
    <submittedName>
        <fullName evidence="6">Phage tail tape measure protein</fullName>
    </submittedName>
</protein>
<evidence type="ECO:0000259" key="5">
    <source>
        <dbReference type="Pfam" id="PF10145"/>
    </source>
</evidence>
<feature type="coiled-coil region" evidence="2">
    <location>
        <begin position="104"/>
        <end position="183"/>
    </location>
</feature>
<dbReference type="NCBIfam" id="TIGR01760">
    <property type="entry name" value="tape_meas_TP901"/>
    <property type="match status" value="1"/>
</dbReference>
<evidence type="ECO:0000313" key="7">
    <source>
        <dbReference type="Proteomes" id="UP000076857"/>
    </source>
</evidence>
<dbReference type="RefSeq" id="WP_063424010.1">
    <property type="nucleotide sequence ID" value="NZ_CP050951.1"/>
</dbReference>
<feature type="transmembrane region" description="Helical" evidence="4">
    <location>
        <begin position="596"/>
        <end position="617"/>
    </location>
</feature>
<evidence type="ECO:0000313" key="6">
    <source>
        <dbReference type="EMBL" id="QJQ08201.1"/>
    </source>
</evidence>
<proteinExistence type="predicted"/>
<feature type="domain" description="Phage tail tape measure protein" evidence="5">
    <location>
        <begin position="251"/>
        <end position="447"/>
    </location>
</feature>
<keyword evidence="4" id="KW-0472">Membrane</keyword>
<feature type="transmembrane region" description="Helical" evidence="4">
    <location>
        <begin position="548"/>
        <end position="575"/>
    </location>
</feature>
<evidence type="ECO:0000256" key="2">
    <source>
        <dbReference type="SAM" id="Coils"/>
    </source>
</evidence>
<dbReference type="Proteomes" id="UP000076857">
    <property type="component" value="Chromosome"/>
</dbReference>
<dbReference type="PANTHER" id="PTHR37813">
    <property type="entry name" value="FELS-2 PROPHAGE PROTEIN"/>
    <property type="match status" value="1"/>
</dbReference>
<evidence type="ECO:0000256" key="4">
    <source>
        <dbReference type="SAM" id="Phobius"/>
    </source>
</evidence>
<dbReference type="Pfam" id="PF10145">
    <property type="entry name" value="PhageMin_Tail"/>
    <property type="match status" value="1"/>
</dbReference>
<feature type="region of interest" description="Disordered" evidence="3">
    <location>
        <begin position="1197"/>
        <end position="1216"/>
    </location>
</feature>